<comment type="similarity">
    <text evidence="4">Belongs to the beta-lactamase family.</text>
</comment>
<evidence type="ECO:0000256" key="3">
    <source>
        <dbReference type="ARBA" id="ARBA00023251"/>
    </source>
</evidence>
<dbReference type="GO" id="GO:0008800">
    <property type="term" value="F:beta-lactamase activity"/>
    <property type="evidence" value="ECO:0007669"/>
    <property type="project" value="UniProtKB-UniRule"/>
</dbReference>
<evidence type="ECO:0000313" key="9">
    <source>
        <dbReference type="Proteomes" id="UP000435036"/>
    </source>
</evidence>
<evidence type="ECO:0000313" key="8">
    <source>
        <dbReference type="EMBL" id="MVZ63952.1"/>
    </source>
</evidence>
<accession>A0A6N8L876</accession>
<dbReference type="OrthoDB" id="9793489at2"/>
<dbReference type="AlphaFoldDB" id="A0A6N8L876"/>
<dbReference type="EC" id="3.5.2.6" evidence="5"/>
<comment type="caution">
    <text evidence="8">The sequence shown here is derived from an EMBL/GenBank/DDBJ whole genome shotgun (WGS) entry which is preliminary data.</text>
</comment>
<keyword evidence="3 5" id="KW-0046">Antibiotic resistance</keyword>
<feature type="domain" description="Beta-lactamase-related" evidence="7">
    <location>
        <begin position="150"/>
        <end position="462"/>
    </location>
</feature>
<dbReference type="EMBL" id="WSQA01000018">
    <property type="protein sequence ID" value="MVZ63952.1"/>
    <property type="molecule type" value="Genomic_DNA"/>
</dbReference>
<dbReference type="GO" id="GO:0046677">
    <property type="term" value="P:response to antibiotic"/>
    <property type="evidence" value="ECO:0007669"/>
    <property type="project" value="UniProtKB-UniRule"/>
</dbReference>
<dbReference type="GO" id="GO:0017001">
    <property type="term" value="P:antibiotic catabolic process"/>
    <property type="evidence" value="ECO:0007669"/>
    <property type="project" value="InterPro"/>
</dbReference>
<dbReference type="SUPFAM" id="SSF56601">
    <property type="entry name" value="beta-lactamase/transpeptidase-like"/>
    <property type="match status" value="1"/>
</dbReference>
<dbReference type="Proteomes" id="UP000435036">
    <property type="component" value="Unassembled WGS sequence"/>
</dbReference>
<keyword evidence="2 5" id="KW-0378">Hydrolase</keyword>
<reference evidence="8 9" key="1">
    <citation type="submission" date="2019-12" db="EMBL/GenBank/DDBJ databases">
        <authorList>
            <person name="Dong K."/>
        </authorList>
    </citation>
    <scope>NUCLEOTIDE SEQUENCE [LARGE SCALE GENOMIC DNA]</scope>
    <source>
        <strain evidence="8 9">JCM 31225</strain>
    </source>
</reference>
<evidence type="ECO:0000256" key="2">
    <source>
        <dbReference type="ARBA" id="ARBA00022801"/>
    </source>
</evidence>
<keyword evidence="6" id="KW-0732">Signal</keyword>
<name>A0A6N8L876_9SPHI</name>
<evidence type="ECO:0000259" key="7">
    <source>
        <dbReference type="Pfam" id="PF00144"/>
    </source>
</evidence>
<gene>
    <name evidence="8" type="ORF">GQF63_18165</name>
</gene>
<comment type="similarity">
    <text evidence="1 5">Belongs to the class-C beta-lactamase family.</text>
</comment>
<protein>
    <recommendedName>
        <fullName evidence="5">Beta-lactamase</fullName>
        <ecNumber evidence="5">3.5.2.6</ecNumber>
    </recommendedName>
</protein>
<dbReference type="InterPro" id="IPR012338">
    <property type="entry name" value="Beta-lactam/transpept-like"/>
</dbReference>
<dbReference type="Pfam" id="PF00144">
    <property type="entry name" value="Beta-lactamase"/>
    <property type="match status" value="1"/>
</dbReference>
<dbReference type="RefSeq" id="WP_160370671.1">
    <property type="nucleotide sequence ID" value="NZ_WSQA01000018.1"/>
</dbReference>
<evidence type="ECO:0000256" key="5">
    <source>
        <dbReference type="RuleBase" id="RU361140"/>
    </source>
</evidence>
<keyword evidence="9" id="KW-1185">Reference proteome</keyword>
<dbReference type="Gene3D" id="3.40.710.10">
    <property type="entry name" value="DD-peptidase/beta-lactamase superfamily"/>
    <property type="match status" value="1"/>
</dbReference>
<feature type="chain" id="PRO_5026754765" description="Beta-lactamase" evidence="6">
    <location>
        <begin position="23"/>
        <end position="481"/>
    </location>
</feature>
<sequence>MIFKNLSILSVAIFVFTTNSFAQSEEEQRNKAVFNKLEFFLNTQQTDSIYAMAAPSFQEAISKENLSSSLTNLYALGKIKNSNVEKFSKGAALYRLSFESTDLGMVLSIDANMQYTGLLFQAIEAKQVNLKPKEEVLAKVETKNPLDFFIDSLARTYVQQQHAQSLAVAVIHKNKLNSFFYGETAPGNGTLPDGNTIYEIGSISKTMTATLLAELVNKGTIALDDSIAKFLPDSVAQNPDIQKITFKMLANHTSGLPRLPGNIGKMPKFKDADPYAIYDRKALFSYLKDAKLNREPETAYEYSNLGFGLLGELISIIYKKPFMQVMKEQLFTPLEMTASSDKIDPKNKNIAKPHDKTGKEVPFWNFQAMAGAGAIKTSMDDLLRYSIAQLKFPETDIQRAMAQTLQFTYFNPPNTDIGLAWHMNMVEDQIYFHHSGGTGGSSSFIAIVPDEKSVVIVLSNSALSCESIGVKLLEKVLKTKD</sequence>
<evidence type="ECO:0000256" key="4">
    <source>
        <dbReference type="ARBA" id="ARBA00038473"/>
    </source>
</evidence>
<proteinExistence type="inferred from homology"/>
<comment type="catalytic activity">
    <reaction evidence="5">
        <text>a beta-lactam + H2O = a substituted beta-amino acid</text>
        <dbReference type="Rhea" id="RHEA:20401"/>
        <dbReference type="ChEBI" id="CHEBI:15377"/>
        <dbReference type="ChEBI" id="CHEBI:35627"/>
        <dbReference type="ChEBI" id="CHEBI:140347"/>
        <dbReference type="EC" id="3.5.2.6"/>
    </reaction>
</comment>
<dbReference type="GO" id="GO:0030288">
    <property type="term" value="C:outer membrane-bounded periplasmic space"/>
    <property type="evidence" value="ECO:0007669"/>
    <property type="project" value="InterPro"/>
</dbReference>
<dbReference type="PROSITE" id="PS00336">
    <property type="entry name" value="BETA_LACTAMASE_C"/>
    <property type="match status" value="1"/>
</dbReference>
<dbReference type="InterPro" id="IPR001586">
    <property type="entry name" value="Beta-lactam_class-C_AS"/>
</dbReference>
<dbReference type="InterPro" id="IPR051478">
    <property type="entry name" value="Beta-lactamase-like_AB/R"/>
</dbReference>
<organism evidence="8 9">
    <name type="scientific">Sphingobacterium humi</name>
    <dbReference type="NCBI Taxonomy" id="1796905"/>
    <lineage>
        <taxon>Bacteria</taxon>
        <taxon>Pseudomonadati</taxon>
        <taxon>Bacteroidota</taxon>
        <taxon>Sphingobacteriia</taxon>
        <taxon>Sphingobacteriales</taxon>
        <taxon>Sphingobacteriaceae</taxon>
        <taxon>Sphingobacterium</taxon>
    </lineage>
</organism>
<dbReference type="InterPro" id="IPR001466">
    <property type="entry name" value="Beta-lactam-related"/>
</dbReference>
<dbReference type="PANTHER" id="PTHR22935:SF95">
    <property type="entry name" value="BETA-LACTAMASE-LIKE 1-RELATED"/>
    <property type="match status" value="1"/>
</dbReference>
<evidence type="ECO:0000256" key="1">
    <source>
        <dbReference type="ARBA" id="ARBA00007840"/>
    </source>
</evidence>
<evidence type="ECO:0000256" key="6">
    <source>
        <dbReference type="SAM" id="SignalP"/>
    </source>
</evidence>
<dbReference type="PANTHER" id="PTHR22935">
    <property type="entry name" value="PENICILLIN-BINDING PROTEIN"/>
    <property type="match status" value="1"/>
</dbReference>
<feature type="signal peptide" evidence="6">
    <location>
        <begin position="1"/>
        <end position="22"/>
    </location>
</feature>